<feature type="region of interest" description="Disordered" evidence="8">
    <location>
        <begin position="558"/>
        <end position="579"/>
    </location>
</feature>
<evidence type="ECO:0000256" key="2">
    <source>
        <dbReference type="ARBA" id="ARBA00022475"/>
    </source>
</evidence>
<name>A0A2A9CW16_9ACTN</name>
<feature type="transmembrane region" description="Helical" evidence="9">
    <location>
        <begin position="141"/>
        <end position="164"/>
    </location>
</feature>
<accession>A0A2A9CW16</accession>
<feature type="transmembrane region" description="Helical" evidence="9">
    <location>
        <begin position="12"/>
        <end position="40"/>
    </location>
</feature>
<dbReference type="InterPro" id="IPR051050">
    <property type="entry name" value="Lipid_II_flippase_MurJ/MviN"/>
</dbReference>
<evidence type="ECO:0000313" key="11">
    <source>
        <dbReference type="EMBL" id="PFG18215.1"/>
    </source>
</evidence>
<feature type="transmembrane region" description="Helical" evidence="9">
    <location>
        <begin position="429"/>
        <end position="449"/>
    </location>
</feature>
<dbReference type="GO" id="GO:0008360">
    <property type="term" value="P:regulation of cell shape"/>
    <property type="evidence" value="ECO:0007669"/>
    <property type="project" value="UniProtKB-KW"/>
</dbReference>
<keyword evidence="6 9" id="KW-1133">Transmembrane helix</keyword>
<evidence type="ECO:0000256" key="8">
    <source>
        <dbReference type="SAM" id="MobiDB-lite"/>
    </source>
</evidence>
<feature type="transmembrane region" description="Helical" evidence="9">
    <location>
        <begin position="60"/>
        <end position="78"/>
    </location>
</feature>
<dbReference type="SMART" id="SM00220">
    <property type="entry name" value="S_TKc"/>
    <property type="match status" value="1"/>
</dbReference>
<dbReference type="GO" id="GO:0005886">
    <property type="term" value="C:plasma membrane"/>
    <property type="evidence" value="ECO:0007669"/>
    <property type="project" value="UniProtKB-SubCell"/>
</dbReference>
<proteinExistence type="predicted"/>
<dbReference type="GO" id="GO:0004672">
    <property type="term" value="F:protein kinase activity"/>
    <property type="evidence" value="ECO:0007669"/>
    <property type="project" value="InterPro"/>
</dbReference>
<feature type="domain" description="Protein kinase" evidence="10">
    <location>
        <begin position="626"/>
        <end position="872"/>
    </location>
</feature>
<feature type="transmembrane region" description="Helical" evidence="9">
    <location>
        <begin position="966"/>
        <end position="987"/>
    </location>
</feature>
<feature type="transmembrane region" description="Helical" evidence="9">
    <location>
        <begin position="496"/>
        <end position="517"/>
    </location>
</feature>
<dbReference type="PANTHER" id="PTHR47019">
    <property type="entry name" value="LIPID II FLIPPASE MURJ"/>
    <property type="match status" value="1"/>
</dbReference>
<organism evidence="11 12">
    <name type="scientific">Propionicimonas paludicola</name>
    <dbReference type="NCBI Taxonomy" id="185243"/>
    <lineage>
        <taxon>Bacteria</taxon>
        <taxon>Bacillati</taxon>
        <taxon>Actinomycetota</taxon>
        <taxon>Actinomycetes</taxon>
        <taxon>Propionibacteriales</taxon>
        <taxon>Nocardioidaceae</taxon>
        <taxon>Propionicimonas</taxon>
    </lineage>
</organism>
<evidence type="ECO:0000259" key="10">
    <source>
        <dbReference type="PROSITE" id="PS50011"/>
    </source>
</evidence>
<keyword evidence="3 9" id="KW-0812">Transmembrane</keyword>
<evidence type="ECO:0000256" key="3">
    <source>
        <dbReference type="ARBA" id="ARBA00022692"/>
    </source>
</evidence>
<sequence>MSEATNSGRKLLSATAVMASGTMVSRVLGLIRAVLIAFILGNFTMRADVLTLALTVPSSLYLLLAGGTLNNVLVPQIVRAVTRDEDGGRAFVDRIMTGFLLILGALTVVFTVAAPLVMSVYTKSSWRAPEMAEHWRALLLMSYLTMPQIFFYGVFFLIGQVLNAREKFGPMMWAPVLNNVVSIISLSAYLFFWGAQTSRDLPFTDQQVWLLGIGSTVGIAVQTLILLPYLRRAGFNYRPRFDLKGTGLGRTFHVAKWMVGYVALTSLAQVVVTNMASAGGVNAYQQAYLIWILPHSLLTVSLATAMLPAASTAALAGDLAGVAAETNRALRLALTFLVPASVAFVALADPIARVPFGNGAGASDYHYVAWALAAFGIGLVPYTIQYLYLRAFYALDNTKTPFGLQIWISGANATLAVAFVLAWNDPNTVAARLALAYSVSYFLGVFLTYRSLKRRLPELDGRSLWQQLARLLLASAPAALVGWLITWAGAGLASSWLRLLVLAVAGAAAVAVFVLVARRLGIDEVSSLLSMLRRKHGDDGEADAAEVLVAEEDAELSGEVPLEEHGRPADYERPEPPRADINPDTDPDGIGVFVQVTPLPPPPEAILEYPEPSVDPGTGRVLAGRYRLGTLLAASAAGQSWLGQDIVLGRPVLVQLLPSGAPRTAAVLRSARQAAGATDARFLRVLDVVVPDLTDQASLLDQTDEPPEGAFVVYEYAAGQTLAKLLRRGPLTGVETAWVIREIADAINGLHAQGQHHGQLNPATVLITNSGNLKILGYAAGLDDAAPGTEAGDILALGELLYACLVARWPMEAAFGLHPVLEKDGRLPLPSEVRNGVAPQLDKIVDRLLSVEPRGHAAPIETASELTTQLSLVLGPTSAVSDLRARLNRNADELDSPAPVSRVAPPLPTPAASRFQMTVPVDGSSAESGDEEEFVASALDRQEGFTPVPPPPVSAPEAPEPRKPRLPFVIGTFGLVLAVGLLAAATLTGNPVVVPTTAPPVKLTIIAADDFDPKDDGGSGAENPKLVLQAIDGNPKTSWVSEKYKKTGNFGGTKPGVGLIVDLGTIREVTTVEVMSTDPGGAVQVMVPNESPTAAPKRSVTQWHAVATAADLAADTLLAPSAPVRSRYLLVYLTSLPSIGKSVYQGTISEIAVLGR</sequence>
<dbReference type="RefSeq" id="WP_098461589.1">
    <property type="nucleotide sequence ID" value="NZ_PDJC01000001.1"/>
</dbReference>
<dbReference type="PROSITE" id="PS50011">
    <property type="entry name" value="PROTEIN_KINASE_DOM"/>
    <property type="match status" value="1"/>
</dbReference>
<feature type="transmembrane region" description="Helical" evidence="9">
    <location>
        <begin position="208"/>
        <end position="230"/>
    </location>
</feature>
<feature type="transmembrane region" description="Helical" evidence="9">
    <location>
        <begin position="329"/>
        <end position="347"/>
    </location>
</feature>
<dbReference type="GO" id="GO:0009252">
    <property type="term" value="P:peptidoglycan biosynthetic process"/>
    <property type="evidence" value="ECO:0007669"/>
    <property type="project" value="UniProtKB-KW"/>
</dbReference>
<reference evidence="11 12" key="1">
    <citation type="submission" date="2017-10" db="EMBL/GenBank/DDBJ databases">
        <title>Sequencing the genomes of 1000 actinobacteria strains.</title>
        <authorList>
            <person name="Klenk H.-P."/>
        </authorList>
    </citation>
    <scope>NUCLEOTIDE SEQUENCE [LARGE SCALE GENOMIC DNA]</scope>
    <source>
        <strain evidence="11 12">DSM 15597</strain>
    </source>
</reference>
<keyword evidence="5" id="KW-0573">Peptidoglycan synthesis</keyword>
<feature type="transmembrane region" description="Helical" evidence="9">
    <location>
        <begin position="176"/>
        <end position="196"/>
    </location>
</feature>
<evidence type="ECO:0000256" key="1">
    <source>
        <dbReference type="ARBA" id="ARBA00004651"/>
    </source>
</evidence>
<dbReference type="Proteomes" id="UP000226079">
    <property type="component" value="Unassembled WGS sequence"/>
</dbReference>
<dbReference type="SUPFAM" id="SSF56112">
    <property type="entry name" value="Protein kinase-like (PK-like)"/>
    <property type="match status" value="1"/>
</dbReference>
<dbReference type="CDD" id="cd13123">
    <property type="entry name" value="MATE_MurJ_like"/>
    <property type="match status" value="1"/>
</dbReference>
<dbReference type="OrthoDB" id="9786339at2"/>
<dbReference type="PANTHER" id="PTHR47019:SF1">
    <property type="entry name" value="LIPID II FLIPPASE MURJ"/>
    <property type="match status" value="1"/>
</dbReference>
<feature type="transmembrane region" description="Helical" evidence="9">
    <location>
        <begin position="292"/>
        <end position="317"/>
    </location>
</feature>
<dbReference type="GO" id="GO:0034204">
    <property type="term" value="P:lipid translocation"/>
    <property type="evidence" value="ECO:0007669"/>
    <property type="project" value="TreeGrafter"/>
</dbReference>
<feature type="compositionally biased region" description="Basic and acidic residues" evidence="8">
    <location>
        <begin position="562"/>
        <end position="578"/>
    </location>
</feature>
<dbReference type="EMBL" id="PDJC01000001">
    <property type="protein sequence ID" value="PFG18215.1"/>
    <property type="molecule type" value="Genomic_DNA"/>
</dbReference>
<evidence type="ECO:0000313" key="12">
    <source>
        <dbReference type="Proteomes" id="UP000226079"/>
    </source>
</evidence>
<dbReference type="GO" id="GO:0015648">
    <property type="term" value="F:lipid-linked peptidoglycan transporter activity"/>
    <property type="evidence" value="ECO:0007669"/>
    <property type="project" value="TreeGrafter"/>
</dbReference>
<dbReference type="GO" id="GO:0005524">
    <property type="term" value="F:ATP binding"/>
    <property type="evidence" value="ECO:0007669"/>
    <property type="project" value="InterPro"/>
</dbReference>
<dbReference type="Pfam" id="PF03023">
    <property type="entry name" value="MurJ"/>
    <property type="match status" value="1"/>
</dbReference>
<dbReference type="InterPro" id="IPR004268">
    <property type="entry name" value="MurJ"/>
</dbReference>
<comment type="caution">
    <text evidence="11">The sequence shown here is derived from an EMBL/GenBank/DDBJ whole genome shotgun (WGS) entry which is preliminary data.</text>
</comment>
<dbReference type="CDD" id="cd13973">
    <property type="entry name" value="PK_MviN-like"/>
    <property type="match status" value="1"/>
</dbReference>
<dbReference type="InterPro" id="IPR011009">
    <property type="entry name" value="Kinase-like_dom_sf"/>
</dbReference>
<dbReference type="AlphaFoldDB" id="A0A2A9CW16"/>
<evidence type="ECO:0000256" key="9">
    <source>
        <dbReference type="SAM" id="Phobius"/>
    </source>
</evidence>
<keyword evidence="12" id="KW-1185">Reference proteome</keyword>
<keyword evidence="2" id="KW-1003">Cell membrane</keyword>
<dbReference type="PRINTS" id="PR01806">
    <property type="entry name" value="VIRFACTRMVIN"/>
</dbReference>
<evidence type="ECO:0000256" key="4">
    <source>
        <dbReference type="ARBA" id="ARBA00022960"/>
    </source>
</evidence>
<feature type="transmembrane region" description="Helical" evidence="9">
    <location>
        <begin position="367"/>
        <end position="389"/>
    </location>
</feature>
<dbReference type="InterPro" id="IPR000719">
    <property type="entry name" value="Prot_kinase_dom"/>
</dbReference>
<evidence type="ECO:0000256" key="5">
    <source>
        <dbReference type="ARBA" id="ARBA00022984"/>
    </source>
</evidence>
<protein>
    <submittedName>
        <fullName evidence="11">Murein biosynthesis integral membrane protein MurJ</fullName>
    </submittedName>
</protein>
<dbReference type="Gene3D" id="3.30.200.20">
    <property type="entry name" value="Phosphorylase Kinase, domain 1"/>
    <property type="match status" value="1"/>
</dbReference>
<feature type="region of interest" description="Disordered" evidence="8">
    <location>
        <begin position="890"/>
        <end position="911"/>
    </location>
</feature>
<dbReference type="Gene3D" id="1.10.510.10">
    <property type="entry name" value="Transferase(Phosphotransferase) domain 1"/>
    <property type="match status" value="1"/>
</dbReference>
<keyword evidence="7 9" id="KW-0472">Membrane</keyword>
<dbReference type="NCBIfam" id="TIGR01695">
    <property type="entry name" value="murJ_mviN"/>
    <property type="match status" value="1"/>
</dbReference>
<comment type="subcellular location">
    <subcellularLocation>
        <location evidence="1">Cell membrane</location>
        <topology evidence="1">Multi-pass membrane protein</topology>
    </subcellularLocation>
</comment>
<gene>
    <name evidence="11" type="ORF">ATK74_2799</name>
</gene>
<feature type="transmembrane region" description="Helical" evidence="9">
    <location>
        <begin position="251"/>
        <end position="272"/>
    </location>
</feature>
<evidence type="ECO:0000256" key="7">
    <source>
        <dbReference type="ARBA" id="ARBA00023136"/>
    </source>
</evidence>
<feature type="transmembrane region" description="Helical" evidence="9">
    <location>
        <begin position="401"/>
        <end position="423"/>
    </location>
</feature>
<feature type="transmembrane region" description="Helical" evidence="9">
    <location>
        <begin position="99"/>
        <end position="121"/>
    </location>
</feature>
<evidence type="ECO:0000256" key="6">
    <source>
        <dbReference type="ARBA" id="ARBA00022989"/>
    </source>
</evidence>
<keyword evidence="4" id="KW-0133">Cell shape</keyword>
<feature type="transmembrane region" description="Helical" evidence="9">
    <location>
        <begin position="470"/>
        <end position="490"/>
    </location>
</feature>